<name>A0A8S2RQ42_9BILA</name>
<feature type="non-terminal residue" evidence="1">
    <location>
        <position position="61"/>
    </location>
</feature>
<gene>
    <name evidence="1" type="ORF">BYL167_LOCUS22867</name>
</gene>
<dbReference type="Proteomes" id="UP000681967">
    <property type="component" value="Unassembled WGS sequence"/>
</dbReference>
<dbReference type="EMBL" id="CAJOBH010014573">
    <property type="protein sequence ID" value="CAF4182140.1"/>
    <property type="molecule type" value="Genomic_DNA"/>
</dbReference>
<feature type="non-terminal residue" evidence="1">
    <location>
        <position position="1"/>
    </location>
</feature>
<evidence type="ECO:0000313" key="1">
    <source>
        <dbReference type="EMBL" id="CAF4182140.1"/>
    </source>
</evidence>
<accession>A0A8S2RQ42</accession>
<comment type="caution">
    <text evidence="1">The sequence shown here is derived from an EMBL/GenBank/DDBJ whole genome shotgun (WGS) entry which is preliminary data.</text>
</comment>
<sequence length="61" mass="6563">MVPSTLLESQAQALVNELRASTINEFSGSLGIVRQTTQANALFSSLQSNARLFIQPTSVIL</sequence>
<protein>
    <submittedName>
        <fullName evidence="1">Uncharacterized protein</fullName>
    </submittedName>
</protein>
<dbReference type="AlphaFoldDB" id="A0A8S2RQ42"/>
<proteinExistence type="predicted"/>
<reference evidence="1" key="1">
    <citation type="submission" date="2021-02" db="EMBL/GenBank/DDBJ databases">
        <authorList>
            <person name="Nowell W R."/>
        </authorList>
    </citation>
    <scope>NUCLEOTIDE SEQUENCE</scope>
</reference>
<organism evidence="1 2">
    <name type="scientific">Rotaria magnacalcarata</name>
    <dbReference type="NCBI Taxonomy" id="392030"/>
    <lineage>
        <taxon>Eukaryota</taxon>
        <taxon>Metazoa</taxon>
        <taxon>Spiralia</taxon>
        <taxon>Gnathifera</taxon>
        <taxon>Rotifera</taxon>
        <taxon>Eurotatoria</taxon>
        <taxon>Bdelloidea</taxon>
        <taxon>Philodinida</taxon>
        <taxon>Philodinidae</taxon>
        <taxon>Rotaria</taxon>
    </lineage>
</organism>
<evidence type="ECO:0000313" key="2">
    <source>
        <dbReference type="Proteomes" id="UP000681967"/>
    </source>
</evidence>